<protein>
    <submittedName>
        <fullName evidence="2 3">Uncharacterized protein LOC136089321 isoform X1</fullName>
    </submittedName>
</protein>
<reference evidence="2 3" key="1">
    <citation type="submission" date="2025-05" db="UniProtKB">
        <authorList>
            <consortium name="RefSeq"/>
        </authorList>
    </citation>
    <scope>IDENTIFICATION</scope>
</reference>
<gene>
    <name evidence="2 3" type="primary">LOC136089321</name>
</gene>
<dbReference type="GeneID" id="136089321"/>
<accession>A0ABM4DAH4</accession>
<evidence type="ECO:0000313" key="2">
    <source>
        <dbReference type="RefSeq" id="XP_065671350.1"/>
    </source>
</evidence>
<organism evidence="1 2">
    <name type="scientific">Hydra vulgaris</name>
    <name type="common">Hydra</name>
    <name type="synonym">Hydra attenuata</name>
    <dbReference type="NCBI Taxonomy" id="6087"/>
    <lineage>
        <taxon>Eukaryota</taxon>
        <taxon>Metazoa</taxon>
        <taxon>Cnidaria</taxon>
        <taxon>Hydrozoa</taxon>
        <taxon>Hydroidolina</taxon>
        <taxon>Anthoathecata</taxon>
        <taxon>Aplanulata</taxon>
        <taxon>Hydridae</taxon>
        <taxon>Hydra</taxon>
    </lineage>
</organism>
<dbReference type="RefSeq" id="XP_065671353.1">
    <property type="nucleotide sequence ID" value="XM_065815281.1"/>
</dbReference>
<proteinExistence type="predicted"/>
<dbReference type="Proteomes" id="UP001652625">
    <property type="component" value="Chromosome 13"/>
</dbReference>
<keyword evidence="1" id="KW-1185">Reference proteome</keyword>
<evidence type="ECO:0000313" key="3">
    <source>
        <dbReference type="RefSeq" id="XP_065671353.1"/>
    </source>
</evidence>
<evidence type="ECO:0000313" key="1">
    <source>
        <dbReference type="Proteomes" id="UP001652625"/>
    </source>
</evidence>
<name>A0ABM4DAH4_HYDVU</name>
<dbReference type="RefSeq" id="XP_065671350.1">
    <property type="nucleotide sequence ID" value="XM_065815278.1"/>
</dbReference>
<sequence length="354" mass="39585">MNMYLGQEGSTDFFLFWFLGLKEFLEPVYFSSTVMRSISLHKRIWLKKGDVTLKINNINYEVKLNARGSEKDLKAKMKDLEKYASDGVSTDTIFKDDSAKLITEQSSADSDDSDQDWGLSADSLARVNKENALLADLEMQFGLATESTPAKKINLDAEDVIPKTKLKHTSAPLQSLHCLCKKTEHDVVPLSASSSSDIIAAINNQTKVLQESNSVLISIGKETNRLLRSIQQLHRETVNLLNNEGSANQATESDATFVDADGRSRRLDTLNRSNANSFAIEYVKCKFGSDYMSSHIFEPHGKADRNAVPDAAMQDLKEQLTRVFANYSWACVRRSLNQSGLDTKKKRKLSVMPL</sequence>